<dbReference type="Pfam" id="PF20183">
    <property type="entry name" value="DUF6546"/>
    <property type="match status" value="1"/>
</dbReference>
<evidence type="ECO:0000313" key="3">
    <source>
        <dbReference type="Proteomes" id="UP001390339"/>
    </source>
</evidence>
<accession>A0ABR2IV19</accession>
<reference evidence="2 3" key="1">
    <citation type="journal article" date="2024" name="IMA Fungus">
        <title>Apiospora arundinis, a panoply of carbohydrate-active enzymes and secondary metabolites.</title>
        <authorList>
            <person name="Sorensen T."/>
            <person name="Petersen C."/>
            <person name="Muurmann A.T."/>
            <person name="Christiansen J.V."/>
            <person name="Brundto M.L."/>
            <person name="Overgaard C.K."/>
            <person name="Boysen A.T."/>
            <person name="Wollenberg R.D."/>
            <person name="Larsen T.O."/>
            <person name="Sorensen J.L."/>
            <person name="Nielsen K.L."/>
            <person name="Sondergaard T.E."/>
        </authorList>
    </citation>
    <scope>NUCLEOTIDE SEQUENCE [LARGE SCALE GENOMIC DNA]</scope>
    <source>
        <strain evidence="2 3">AAU 773</strain>
    </source>
</reference>
<dbReference type="EMBL" id="JAPCWZ010000004">
    <property type="protein sequence ID" value="KAK8868482.1"/>
    <property type="molecule type" value="Genomic_DNA"/>
</dbReference>
<comment type="caution">
    <text evidence="2">The sequence shown here is derived from an EMBL/GenBank/DDBJ whole genome shotgun (WGS) entry which is preliminary data.</text>
</comment>
<evidence type="ECO:0000259" key="1">
    <source>
        <dbReference type="Pfam" id="PF20183"/>
    </source>
</evidence>
<dbReference type="Proteomes" id="UP001390339">
    <property type="component" value="Unassembled WGS sequence"/>
</dbReference>
<feature type="domain" description="DUF6546" evidence="1">
    <location>
        <begin position="307"/>
        <end position="503"/>
    </location>
</feature>
<gene>
    <name evidence="2" type="ORF">PGQ11_007060</name>
</gene>
<sequence length="583" mass="66542">MSELQKSLPMNRSGSWMSLPAELRIMILKHVDESDAPDDPCREPPPRLAACAAVSREWQMHFEAVTFRHLELHQDDLDKLAEYLPARSYRVDMLRSVHLRLVLDEYNCRFCGSREEPWEASANNVILTEALWKLFNGMAAWGNPRSRPLELELSAHSPSDWEHAYKPLRFRARDRHRGGHNRHEAAERSEVDDDPGHFWSDGLRNRAPGTSAWRRVQGSGLRIDNQCSAVKNQPTLPPVHMVGALVIRRQFYRRFGVYSCLSRMIKALPNLFSFCYEPWRASRASPHDVERQMRHYLFLVRIISQYPNIRKVSIFEDFNDLNGFVRLPATAPRQKDPSMSALLAKTSRPWEWASFSFMADAADFFHEFWPKAEAQNSVTESPARWENLTRLCLTSDLLHPSGDVGGLLGAAARAAMLMPKLESLTLWNAGRGHGGFFQYSIGRNGRPEIWMGSTWGARLDPQTAELWTRVACQWQPRYPLVKFFLKLREGDMGSHGSILWMLRDPFVATRRSQEQLLSEGLTKSQFAATHPEAIVARSISLVQGTLVFKISTLKGVGPELAYELLPRARKAENSEPARSQIAE</sequence>
<keyword evidence="3" id="KW-1185">Reference proteome</keyword>
<organism evidence="2 3">
    <name type="scientific">Apiospora arundinis</name>
    <dbReference type="NCBI Taxonomy" id="335852"/>
    <lineage>
        <taxon>Eukaryota</taxon>
        <taxon>Fungi</taxon>
        <taxon>Dikarya</taxon>
        <taxon>Ascomycota</taxon>
        <taxon>Pezizomycotina</taxon>
        <taxon>Sordariomycetes</taxon>
        <taxon>Xylariomycetidae</taxon>
        <taxon>Amphisphaeriales</taxon>
        <taxon>Apiosporaceae</taxon>
        <taxon>Apiospora</taxon>
    </lineage>
</organism>
<name>A0ABR2IV19_9PEZI</name>
<proteinExistence type="predicted"/>
<evidence type="ECO:0000313" key="2">
    <source>
        <dbReference type="EMBL" id="KAK8868482.1"/>
    </source>
</evidence>
<protein>
    <submittedName>
        <fullName evidence="2">F-box domain containing protein</fullName>
    </submittedName>
</protein>
<dbReference type="InterPro" id="IPR046676">
    <property type="entry name" value="DUF6546"/>
</dbReference>